<dbReference type="PROSITE" id="PS50093">
    <property type="entry name" value="PKD"/>
    <property type="match status" value="1"/>
</dbReference>
<keyword evidence="3" id="KW-1185">Reference proteome</keyword>
<reference evidence="2" key="1">
    <citation type="submission" date="2022-03" db="EMBL/GenBank/DDBJ databases">
        <title>De novo assembled genomes of Belliella spp. (Cyclobacteriaceae) strains.</title>
        <authorList>
            <person name="Szabo A."/>
            <person name="Korponai K."/>
            <person name="Felfoldi T."/>
        </authorList>
    </citation>
    <scope>NUCLEOTIDE SEQUENCE</scope>
    <source>
        <strain evidence="2">DSM 111904</strain>
    </source>
</reference>
<evidence type="ECO:0000259" key="1">
    <source>
        <dbReference type="PROSITE" id="PS50093"/>
    </source>
</evidence>
<dbReference type="InterPro" id="IPR029062">
    <property type="entry name" value="Class_I_gatase-like"/>
</dbReference>
<gene>
    <name evidence="2" type="ORF">MM239_14985</name>
</gene>
<dbReference type="Pfam" id="PF00801">
    <property type="entry name" value="PKD"/>
    <property type="match status" value="1"/>
</dbReference>
<dbReference type="SMART" id="SM00089">
    <property type="entry name" value="PKD"/>
    <property type="match status" value="1"/>
</dbReference>
<comment type="caution">
    <text evidence="2">The sequence shown here is derived from an EMBL/GenBank/DDBJ whole genome shotgun (WGS) entry which is preliminary data.</text>
</comment>
<evidence type="ECO:0000313" key="3">
    <source>
        <dbReference type="Proteomes" id="UP001165489"/>
    </source>
</evidence>
<dbReference type="RefSeq" id="WP_241349073.1">
    <property type="nucleotide sequence ID" value="NZ_JAKZGP010000044.1"/>
</dbReference>
<dbReference type="Proteomes" id="UP001165489">
    <property type="component" value="Unassembled WGS sequence"/>
</dbReference>
<organism evidence="2 3">
    <name type="scientific">Belliella filtrata</name>
    <dbReference type="NCBI Taxonomy" id="2923435"/>
    <lineage>
        <taxon>Bacteria</taxon>
        <taxon>Pseudomonadati</taxon>
        <taxon>Bacteroidota</taxon>
        <taxon>Cytophagia</taxon>
        <taxon>Cytophagales</taxon>
        <taxon>Cyclobacteriaceae</taxon>
        <taxon>Belliella</taxon>
    </lineage>
</organism>
<dbReference type="SUPFAM" id="SSF52317">
    <property type="entry name" value="Class I glutamine amidotransferase-like"/>
    <property type="match status" value="1"/>
</dbReference>
<dbReference type="InterPro" id="IPR000601">
    <property type="entry name" value="PKD_dom"/>
</dbReference>
<dbReference type="Gene3D" id="2.60.40.10">
    <property type="entry name" value="Immunoglobulins"/>
    <property type="match status" value="1"/>
</dbReference>
<dbReference type="CDD" id="cd00146">
    <property type="entry name" value="PKD"/>
    <property type="match status" value="1"/>
</dbReference>
<dbReference type="InterPro" id="IPR035986">
    <property type="entry name" value="PKD_dom_sf"/>
</dbReference>
<dbReference type="InterPro" id="IPR029010">
    <property type="entry name" value="ThuA-like"/>
</dbReference>
<dbReference type="InterPro" id="IPR013783">
    <property type="entry name" value="Ig-like_fold"/>
</dbReference>
<sequence>MRNFKIKLFNSKLEKIIFFSFILLIFYSSVVHGQRVLILKDQTNIHVGVTALKSHLESNGMIVDFSDFLEHQFSGGTFNVNGGIPKTLNDYEVVVHMNGETYGTPMPSAGQTALMDFVNSGGGYLGGEWLSFERSSHTIMHDLILLERLSGVTQILTFNKVSNLSHPITDNLPSNFSTSSAYGRSPGRIPANLISEVTVLMTSPFNSGDSPSVVFRELERGRVVFFDHTVGVYGSSNPYINDPNMLELYLSSINWLSGGIDVSGNLCEENNSVDFRVVYNDSQDPVISYSWTISDGTTSISNSILNKSFSSSGDYVVTVTLGLESGEIKTYSRNFKISPSASTAFAGDDVFLQPGSTSTSLIGNSPASGVPSWSIVSGPNTPNLSQSDAVLNLTGLINGHYVFKYTITAEGICDPKFDFVNLYIADVPRMNNLSVSNVTSSSATFNVDITSDAGSTITSRGSNSEHKFSS</sequence>
<evidence type="ECO:0000313" key="2">
    <source>
        <dbReference type="EMBL" id="MCH7410711.1"/>
    </source>
</evidence>
<dbReference type="Gene3D" id="3.40.50.880">
    <property type="match status" value="1"/>
</dbReference>
<feature type="domain" description="PKD" evidence="1">
    <location>
        <begin position="280"/>
        <end position="344"/>
    </location>
</feature>
<accession>A0ABS9V2S0</accession>
<dbReference type="EMBL" id="JAKZGP010000044">
    <property type="protein sequence ID" value="MCH7410711.1"/>
    <property type="molecule type" value="Genomic_DNA"/>
</dbReference>
<name>A0ABS9V2S0_9BACT</name>
<dbReference type="SUPFAM" id="SSF49299">
    <property type="entry name" value="PKD domain"/>
    <property type="match status" value="1"/>
</dbReference>
<dbReference type="Pfam" id="PF06283">
    <property type="entry name" value="ThuA"/>
    <property type="match status" value="1"/>
</dbReference>
<proteinExistence type="predicted"/>
<dbReference type="InterPro" id="IPR022409">
    <property type="entry name" value="PKD/Chitinase_dom"/>
</dbReference>
<protein>
    <submittedName>
        <fullName evidence="2">PKD domain-containing protein</fullName>
    </submittedName>
</protein>